<dbReference type="AlphaFoldDB" id="A0A558A4W5"/>
<keyword evidence="2" id="KW-1185">Reference proteome</keyword>
<sequence length="357" mass="38464">MKVTGYAYPWDVTEPGFVDRVRELGVNEVAVAVSYHSARAATPWSRARTAVHARHAAYYRPVRDDRWSRLRPHRPDWVDSPDSAGEAVALLNEAGLPTAAWLVLTHNSVLGNEFPELTVRNCFGERYPWALCPSREEVRDYAVTLVEESLAGLDVSSVVLEACGQLGAVHQCEHEKTDAVWSPVVAKLLSVCCCDACGVDDGFRDDVLRLIATGDLTIREDPALREELLTARHAAADLLRRSVLARVDRPVALHGDLDPWATGALPGLTPAAAEEAGTVVLPCWQPGADLVASARARLPSSVKIGAYVTALGAASGLKDYAGRLREAGADELHLYHLGLAGPGRWDEMRGAVAAATA</sequence>
<dbReference type="EMBL" id="VJZA01000049">
    <property type="protein sequence ID" value="TVT19258.1"/>
    <property type="molecule type" value="Genomic_DNA"/>
</dbReference>
<gene>
    <name evidence="1" type="ORF">FNH06_24785</name>
</gene>
<comment type="caution">
    <text evidence="1">The sequence shown here is derived from an EMBL/GenBank/DDBJ whole genome shotgun (WGS) entry which is preliminary data.</text>
</comment>
<name>A0A558A4W5_9PSEU</name>
<dbReference type="Proteomes" id="UP000318578">
    <property type="component" value="Unassembled WGS sequence"/>
</dbReference>
<evidence type="ECO:0008006" key="3">
    <source>
        <dbReference type="Google" id="ProtNLM"/>
    </source>
</evidence>
<evidence type="ECO:0000313" key="1">
    <source>
        <dbReference type="EMBL" id="TVT19258.1"/>
    </source>
</evidence>
<proteinExistence type="predicted"/>
<reference evidence="1 2" key="1">
    <citation type="submission" date="2019-07" db="EMBL/GenBank/DDBJ databases">
        <title>New species of Amycolatopsis and Streptomyces.</title>
        <authorList>
            <person name="Duangmal K."/>
            <person name="Teo W.F.A."/>
            <person name="Lipun K."/>
        </authorList>
    </citation>
    <scope>NUCLEOTIDE SEQUENCE [LARGE SCALE GENOMIC DNA]</scope>
    <source>
        <strain evidence="1 2">JCM 30562</strain>
    </source>
</reference>
<organism evidence="1 2">
    <name type="scientific">Amycolatopsis acidiphila</name>
    <dbReference type="NCBI Taxonomy" id="715473"/>
    <lineage>
        <taxon>Bacteria</taxon>
        <taxon>Bacillati</taxon>
        <taxon>Actinomycetota</taxon>
        <taxon>Actinomycetes</taxon>
        <taxon>Pseudonocardiales</taxon>
        <taxon>Pseudonocardiaceae</taxon>
        <taxon>Amycolatopsis</taxon>
    </lineage>
</organism>
<evidence type="ECO:0000313" key="2">
    <source>
        <dbReference type="Proteomes" id="UP000318578"/>
    </source>
</evidence>
<accession>A0A558A4W5</accession>
<dbReference type="OrthoDB" id="8576080at2"/>
<protein>
    <recommendedName>
        <fullName evidence="3">Alanine-rich protein</fullName>
    </recommendedName>
</protein>
<dbReference type="RefSeq" id="WP_144642296.1">
    <property type="nucleotide sequence ID" value="NZ_BNAX01000033.1"/>
</dbReference>